<feature type="compositionally biased region" description="Basic and acidic residues" evidence="1">
    <location>
        <begin position="735"/>
        <end position="758"/>
    </location>
</feature>
<dbReference type="AlphaFoldDB" id="A0A2T2NK86"/>
<dbReference type="STRING" id="1448308.A0A2T2NK86"/>
<feature type="compositionally biased region" description="Basic and acidic residues" evidence="1">
    <location>
        <begin position="241"/>
        <end position="250"/>
    </location>
</feature>
<gene>
    <name evidence="3" type="ORF">BS50DRAFT_621649</name>
</gene>
<accession>A0A2T2NK86</accession>
<feature type="compositionally biased region" description="Basic and acidic residues" evidence="1">
    <location>
        <begin position="373"/>
        <end position="401"/>
    </location>
</feature>
<dbReference type="PROSITE" id="PS50090">
    <property type="entry name" value="MYB_LIKE"/>
    <property type="match status" value="1"/>
</dbReference>
<dbReference type="Proteomes" id="UP000240883">
    <property type="component" value="Unassembled WGS sequence"/>
</dbReference>
<feature type="region of interest" description="Disordered" evidence="1">
    <location>
        <begin position="339"/>
        <end position="401"/>
    </location>
</feature>
<dbReference type="EMBL" id="KZ678136">
    <property type="protein sequence ID" value="PSN65855.1"/>
    <property type="molecule type" value="Genomic_DNA"/>
</dbReference>
<feature type="compositionally biased region" description="Low complexity" evidence="1">
    <location>
        <begin position="170"/>
        <end position="184"/>
    </location>
</feature>
<feature type="region of interest" description="Disordered" evidence="1">
    <location>
        <begin position="724"/>
        <end position="758"/>
    </location>
</feature>
<feature type="compositionally biased region" description="Acidic residues" evidence="1">
    <location>
        <begin position="532"/>
        <end position="541"/>
    </location>
</feature>
<dbReference type="InterPro" id="IPR001005">
    <property type="entry name" value="SANT/Myb"/>
</dbReference>
<reference evidence="3 4" key="1">
    <citation type="journal article" date="2018" name="Front. Microbiol.">
        <title>Genome-Wide Analysis of Corynespora cassiicola Leaf Fall Disease Putative Effectors.</title>
        <authorList>
            <person name="Lopez D."/>
            <person name="Ribeiro S."/>
            <person name="Label P."/>
            <person name="Fumanal B."/>
            <person name="Venisse J.S."/>
            <person name="Kohler A."/>
            <person name="de Oliveira R.R."/>
            <person name="Labutti K."/>
            <person name="Lipzen A."/>
            <person name="Lail K."/>
            <person name="Bauer D."/>
            <person name="Ohm R.A."/>
            <person name="Barry K.W."/>
            <person name="Spatafora J."/>
            <person name="Grigoriev I.V."/>
            <person name="Martin F.M."/>
            <person name="Pujade-Renaud V."/>
        </authorList>
    </citation>
    <scope>NUCLEOTIDE SEQUENCE [LARGE SCALE GENOMIC DNA]</scope>
    <source>
        <strain evidence="3 4">Philippines</strain>
    </source>
</reference>
<feature type="region of interest" description="Disordered" evidence="1">
    <location>
        <begin position="126"/>
        <end position="194"/>
    </location>
</feature>
<feature type="compositionally biased region" description="Polar residues" evidence="1">
    <location>
        <begin position="251"/>
        <end position="263"/>
    </location>
</feature>
<keyword evidence="4" id="KW-1185">Reference proteome</keyword>
<feature type="compositionally biased region" description="Low complexity" evidence="1">
    <location>
        <begin position="341"/>
        <end position="359"/>
    </location>
</feature>
<evidence type="ECO:0000259" key="2">
    <source>
        <dbReference type="PROSITE" id="PS50090"/>
    </source>
</evidence>
<sequence>MQRVEKASCTVAKAGDPGHKLSPWSVKDDETLIEARTRGMNWNQIAARLFPNQSPNACRKRHERLLERRDVEKWDGVRFDILSQAYMKVRKKMWNILAHQIGERWDIVEQECMEKGLKNLRQASRSAQKKQGIYGHDDSGIGISDDEPDGNPEDYNVSSASRLPPPILMSASDESLSASTSTLRSTRKHQHISFSPIREKEASVGFYETIESLPQIFETNDSAATASTKKDNIDRFLQKHAELPDRDDSSYSHQISDSIPTSSRRSEDVTVIETQSPDHHHSPCTECSLSDPSTTSEPSSNPSDNSSVIPGDTTSVKRRIVDKIMIRFYEIFESTSISSYRSHASGTPSSSTGSNSSRTHQSHSGALGKRKPKDCEGDKDDQNKEDRPNKRHKKDEELDKMLSENKRKLACPYFKYNRRKYRDRRSCPGPGWDSIHRLKEHLYRRHALPPQCQRCWRTYKDEPALTEHLRSVDACAIREQQPEEGLDKKQIEQLKSRQSMFRADDDEEKWRIIYLILFPDTPPTQLPTPYYDDGDTADDAESSSPKASDITQYEAYLRRELPRRVRKELEIAIEKMVGPIEETLKNQLEDIVRNCQERLSKTYQPGPQLCNINMGTESIENDRNSSSIHIDQFASSSSMVPAQHSVPPDTTWDPWIEIRHLLQSTEEEGSDSAYDPGLYSMQNSLPSDPYWSIPVDCSSDINLRVEKILEYGVEAQEYTGMMSDLDTRTSPLPDTETHAEYSGKGKGKMVDRAYQKEW</sequence>
<dbReference type="Pfam" id="PF13921">
    <property type="entry name" value="Myb_DNA-bind_6"/>
    <property type="match status" value="1"/>
</dbReference>
<dbReference type="Gene3D" id="1.10.10.60">
    <property type="entry name" value="Homeodomain-like"/>
    <property type="match status" value="1"/>
</dbReference>
<feature type="region of interest" description="Disordered" evidence="1">
    <location>
        <begin position="241"/>
        <end position="312"/>
    </location>
</feature>
<proteinExistence type="predicted"/>
<dbReference type="SUPFAM" id="SSF46689">
    <property type="entry name" value="Homeodomain-like"/>
    <property type="match status" value="1"/>
</dbReference>
<evidence type="ECO:0000313" key="3">
    <source>
        <dbReference type="EMBL" id="PSN65855.1"/>
    </source>
</evidence>
<feature type="domain" description="Myb-like" evidence="2">
    <location>
        <begin position="16"/>
        <end position="66"/>
    </location>
</feature>
<organism evidence="3 4">
    <name type="scientific">Corynespora cassiicola Philippines</name>
    <dbReference type="NCBI Taxonomy" id="1448308"/>
    <lineage>
        <taxon>Eukaryota</taxon>
        <taxon>Fungi</taxon>
        <taxon>Dikarya</taxon>
        <taxon>Ascomycota</taxon>
        <taxon>Pezizomycotina</taxon>
        <taxon>Dothideomycetes</taxon>
        <taxon>Pleosporomycetidae</taxon>
        <taxon>Pleosporales</taxon>
        <taxon>Corynesporascaceae</taxon>
        <taxon>Corynespora</taxon>
    </lineage>
</organism>
<dbReference type="PANTHER" id="PTHR38166:SF1">
    <property type="entry name" value="C2H2-TYPE DOMAIN-CONTAINING PROTEIN"/>
    <property type="match status" value="1"/>
</dbReference>
<evidence type="ECO:0000313" key="4">
    <source>
        <dbReference type="Proteomes" id="UP000240883"/>
    </source>
</evidence>
<evidence type="ECO:0000256" key="1">
    <source>
        <dbReference type="SAM" id="MobiDB-lite"/>
    </source>
</evidence>
<dbReference type="PANTHER" id="PTHR38166">
    <property type="entry name" value="C2H2-TYPE DOMAIN-CONTAINING PROTEIN-RELATED"/>
    <property type="match status" value="1"/>
</dbReference>
<dbReference type="OrthoDB" id="4738706at2759"/>
<dbReference type="CDD" id="cd00167">
    <property type="entry name" value="SANT"/>
    <property type="match status" value="1"/>
</dbReference>
<protein>
    <recommendedName>
        <fullName evidence="2">Myb-like domain-containing protein</fullName>
    </recommendedName>
</protein>
<feature type="compositionally biased region" description="Low complexity" evidence="1">
    <location>
        <begin position="288"/>
        <end position="307"/>
    </location>
</feature>
<name>A0A2T2NK86_CORCC</name>
<dbReference type="InterPro" id="IPR009057">
    <property type="entry name" value="Homeodomain-like_sf"/>
</dbReference>
<feature type="region of interest" description="Disordered" evidence="1">
    <location>
        <begin position="525"/>
        <end position="549"/>
    </location>
</feature>